<organism evidence="4 5">
    <name type="scientific">Durusdinium trenchii</name>
    <dbReference type="NCBI Taxonomy" id="1381693"/>
    <lineage>
        <taxon>Eukaryota</taxon>
        <taxon>Sar</taxon>
        <taxon>Alveolata</taxon>
        <taxon>Dinophyceae</taxon>
        <taxon>Suessiales</taxon>
        <taxon>Symbiodiniaceae</taxon>
        <taxon>Durusdinium</taxon>
    </lineage>
</organism>
<proteinExistence type="predicted"/>
<keyword evidence="1" id="KW-0547">Nucleotide-binding</keyword>
<evidence type="ECO:0000313" key="5">
    <source>
        <dbReference type="Proteomes" id="UP001642484"/>
    </source>
</evidence>
<evidence type="ECO:0000256" key="1">
    <source>
        <dbReference type="ARBA" id="ARBA00022741"/>
    </source>
</evidence>
<feature type="non-terminal residue" evidence="4">
    <location>
        <position position="109"/>
    </location>
</feature>
<gene>
    <name evidence="4" type="ORF">CCMP2556_LOCUS38952</name>
</gene>
<sequence length="109" mass="11432">MAVDVSQLSFAYLPGAPPVLQGVDFRLAPGSRCLVLGANGAGKSTLLQLLAGQKMAPPQTVAVANEDPFRGRCHSILVGQASWDERMLQMKVSDLLGDGGRSAAARLLE</sequence>
<comment type="caution">
    <text evidence="4">The sequence shown here is derived from an EMBL/GenBank/DDBJ whole genome shotgun (WGS) entry which is preliminary data.</text>
</comment>
<keyword evidence="2" id="KW-0067">ATP-binding</keyword>
<dbReference type="Proteomes" id="UP001642484">
    <property type="component" value="Unassembled WGS sequence"/>
</dbReference>
<evidence type="ECO:0000256" key="2">
    <source>
        <dbReference type="ARBA" id="ARBA00022840"/>
    </source>
</evidence>
<evidence type="ECO:0000259" key="3">
    <source>
        <dbReference type="Pfam" id="PF00005"/>
    </source>
</evidence>
<dbReference type="Pfam" id="PF00005">
    <property type="entry name" value="ABC_tran"/>
    <property type="match status" value="1"/>
</dbReference>
<reference evidence="4 5" key="1">
    <citation type="submission" date="2024-02" db="EMBL/GenBank/DDBJ databases">
        <authorList>
            <person name="Chen Y."/>
            <person name="Shah S."/>
            <person name="Dougan E. K."/>
            <person name="Thang M."/>
            <person name="Chan C."/>
        </authorList>
    </citation>
    <scope>NUCLEOTIDE SEQUENCE [LARGE SCALE GENOMIC DNA]</scope>
</reference>
<keyword evidence="5" id="KW-1185">Reference proteome</keyword>
<dbReference type="Gene3D" id="3.40.50.300">
    <property type="entry name" value="P-loop containing nucleotide triphosphate hydrolases"/>
    <property type="match status" value="1"/>
</dbReference>
<protein>
    <recommendedName>
        <fullName evidence="3">ABC transporter domain-containing protein</fullName>
    </recommendedName>
</protein>
<dbReference type="SUPFAM" id="SSF52540">
    <property type="entry name" value="P-loop containing nucleoside triphosphate hydrolases"/>
    <property type="match status" value="1"/>
</dbReference>
<evidence type="ECO:0000313" key="4">
    <source>
        <dbReference type="EMBL" id="CAK9079030.1"/>
    </source>
</evidence>
<dbReference type="InterPro" id="IPR003439">
    <property type="entry name" value="ABC_transporter-like_ATP-bd"/>
</dbReference>
<dbReference type="EMBL" id="CAXAMN010023613">
    <property type="protein sequence ID" value="CAK9079030.1"/>
    <property type="molecule type" value="Genomic_DNA"/>
</dbReference>
<dbReference type="InterPro" id="IPR027417">
    <property type="entry name" value="P-loop_NTPase"/>
</dbReference>
<dbReference type="PANTHER" id="PTHR43158">
    <property type="entry name" value="SKFA PEPTIDE EXPORT ATP-BINDING PROTEIN SKFE"/>
    <property type="match status" value="1"/>
</dbReference>
<accession>A0ABP0PSN6</accession>
<feature type="domain" description="ABC transporter" evidence="3">
    <location>
        <begin position="20"/>
        <end position="70"/>
    </location>
</feature>
<dbReference type="PANTHER" id="PTHR43158:SF2">
    <property type="entry name" value="SKFA PEPTIDE EXPORT ATP-BINDING PROTEIN SKFE"/>
    <property type="match status" value="1"/>
</dbReference>
<name>A0ABP0PSN6_9DINO</name>